<sequence>MVDSDAALSQHHITQGSNVVVFRITQEPDDSQHYNGLPLMQETEDNENMNDVGQIKTGHLEEHREKHILYTSLPYRKNMTPRLTKLFNNALKMKIAKRVNNVL</sequence>
<gene>
    <name evidence="1" type="ORF">WA026_021640</name>
</gene>
<reference evidence="1 2" key="1">
    <citation type="submission" date="2023-03" db="EMBL/GenBank/DDBJ databases">
        <title>Genome insight into feeding habits of ladybird beetles.</title>
        <authorList>
            <person name="Li H.-S."/>
            <person name="Huang Y.-H."/>
            <person name="Pang H."/>
        </authorList>
    </citation>
    <scope>NUCLEOTIDE SEQUENCE [LARGE SCALE GENOMIC DNA]</scope>
    <source>
        <strain evidence="1">SYSU_2023b</strain>
        <tissue evidence="1">Whole body</tissue>
    </source>
</reference>
<evidence type="ECO:0000313" key="1">
    <source>
        <dbReference type="EMBL" id="KAK9878340.1"/>
    </source>
</evidence>
<comment type="caution">
    <text evidence="1">The sequence shown here is derived from an EMBL/GenBank/DDBJ whole genome shotgun (WGS) entry which is preliminary data.</text>
</comment>
<dbReference type="AlphaFoldDB" id="A0AAW1UBP1"/>
<evidence type="ECO:0000313" key="2">
    <source>
        <dbReference type="Proteomes" id="UP001431783"/>
    </source>
</evidence>
<accession>A0AAW1UBP1</accession>
<protein>
    <submittedName>
        <fullName evidence="1">Uncharacterized protein</fullName>
    </submittedName>
</protein>
<dbReference type="Proteomes" id="UP001431783">
    <property type="component" value="Unassembled WGS sequence"/>
</dbReference>
<organism evidence="1 2">
    <name type="scientific">Henosepilachna vigintioctopunctata</name>
    <dbReference type="NCBI Taxonomy" id="420089"/>
    <lineage>
        <taxon>Eukaryota</taxon>
        <taxon>Metazoa</taxon>
        <taxon>Ecdysozoa</taxon>
        <taxon>Arthropoda</taxon>
        <taxon>Hexapoda</taxon>
        <taxon>Insecta</taxon>
        <taxon>Pterygota</taxon>
        <taxon>Neoptera</taxon>
        <taxon>Endopterygota</taxon>
        <taxon>Coleoptera</taxon>
        <taxon>Polyphaga</taxon>
        <taxon>Cucujiformia</taxon>
        <taxon>Coccinelloidea</taxon>
        <taxon>Coccinellidae</taxon>
        <taxon>Epilachninae</taxon>
        <taxon>Epilachnini</taxon>
        <taxon>Henosepilachna</taxon>
    </lineage>
</organism>
<keyword evidence="2" id="KW-1185">Reference proteome</keyword>
<dbReference type="EMBL" id="JARQZJ010000047">
    <property type="protein sequence ID" value="KAK9878340.1"/>
    <property type="molecule type" value="Genomic_DNA"/>
</dbReference>
<proteinExistence type="predicted"/>
<name>A0AAW1UBP1_9CUCU</name>